<dbReference type="AlphaFoldDB" id="A0A9Q8UQW6"/>
<evidence type="ECO:0000313" key="2">
    <source>
        <dbReference type="Proteomes" id="UP000756132"/>
    </source>
</evidence>
<evidence type="ECO:0000313" key="1">
    <source>
        <dbReference type="EMBL" id="UJO19090.1"/>
    </source>
</evidence>
<dbReference type="EMBL" id="CP090168">
    <property type="protein sequence ID" value="UJO19090.1"/>
    <property type="molecule type" value="Genomic_DNA"/>
</dbReference>
<dbReference type="KEGG" id="ffu:CLAFUR5_07139"/>
<reference evidence="1" key="2">
    <citation type="journal article" date="2022" name="Microb. Genom.">
        <title>A chromosome-scale genome assembly of the tomato pathogen Cladosporium fulvum reveals a compartmentalized genome architecture and the presence of a dispensable chromosome.</title>
        <authorList>
            <person name="Zaccaron A.Z."/>
            <person name="Chen L.H."/>
            <person name="Samaras A."/>
            <person name="Stergiopoulos I."/>
        </authorList>
    </citation>
    <scope>NUCLEOTIDE SEQUENCE</scope>
    <source>
        <strain evidence="1">Race5_Kim</strain>
    </source>
</reference>
<gene>
    <name evidence="1" type="ORF">CLAFUR5_07139</name>
</gene>
<organism evidence="1 2">
    <name type="scientific">Passalora fulva</name>
    <name type="common">Tomato leaf mold</name>
    <name type="synonym">Cladosporium fulvum</name>
    <dbReference type="NCBI Taxonomy" id="5499"/>
    <lineage>
        <taxon>Eukaryota</taxon>
        <taxon>Fungi</taxon>
        <taxon>Dikarya</taxon>
        <taxon>Ascomycota</taxon>
        <taxon>Pezizomycotina</taxon>
        <taxon>Dothideomycetes</taxon>
        <taxon>Dothideomycetidae</taxon>
        <taxon>Mycosphaerellales</taxon>
        <taxon>Mycosphaerellaceae</taxon>
        <taxon>Fulvia</taxon>
    </lineage>
</organism>
<proteinExistence type="predicted"/>
<reference evidence="1" key="1">
    <citation type="submission" date="2021-12" db="EMBL/GenBank/DDBJ databases">
        <authorList>
            <person name="Zaccaron A."/>
            <person name="Stergiopoulos I."/>
        </authorList>
    </citation>
    <scope>NUCLEOTIDE SEQUENCE</scope>
    <source>
        <strain evidence="1">Race5_Kim</strain>
    </source>
</reference>
<dbReference type="GeneID" id="71987017"/>
<keyword evidence="2" id="KW-1185">Reference proteome</keyword>
<dbReference type="RefSeq" id="XP_047763456.1">
    <property type="nucleotide sequence ID" value="XM_047906287.1"/>
</dbReference>
<name>A0A9Q8UQW6_PASFU</name>
<dbReference type="Proteomes" id="UP000756132">
    <property type="component" value="Chromosome 6"/>
</dbReference>
<sequence length="110" mass="12375">MAKQWSKGSGKAKKHFFNVAENLSAAIKEASAIKSSVLDAWLDDADGEAGQSYFGRSRRAFWKEYLAYQKDHGKGTWKKEAFKKAYASYEKVRDGIQDQTQADEKMNGDA</sequence>
<accession>A0A9Q8UQW6</accession>
<protein>
    <submittedName>
        <fullName evidence="1">Uncharacterized protein</fullName>
    </submittedName>
</protein>